<gene>
    <name evidence="3" type="ORF">MWN33_15495</name>
</gene>
<feature type="transmembrane region" description="Helical" evidence="2">
    <location>
        <begin position="192"/>
        <end position="213"/>
    </location>
</feature>
<keyword evidence="2" id="KW-0812">Transmembrane</keyword>
<keyword evidence="4" id="KW-1185">Reference proteome</keyword>
<feature type="region of interest" description="Disordered" evidence="1">
    <location>
        <begin position="225"/>
        <end position="293"/>
    </location>
</feature>
<sequence length="293" mass="30991">MPIRAPSRPFSAGSFFRSLRASLHATTFVTLSLLISLAFVLALATLLNYSKFLTTYTELSDRRVALVTTWTRDSIEVLLNLGLELKGLHAASAILEQAKTRYPHIESISLFDTASGRILYSTSPELLGKPTPHAWLEAQAHSTRPTWNIAQEDPAVAGVRLDSSFLKGLGGIAIVHSTTQAREKIARMRDELVMTALGVFGAFAVLAVALALLATRGMRRTLRGLTEALDPSTGTPAKSQAPPGLRGPLSAFRQAVEAAESELAGAEKELGSGAPREGAEGAPAPAGAGGARP</sequence>
<evidence type="ECO:0000256" key="1">
    <source>
        <dbReference type="SAM" id="MobiDB-lite"/>
    </source>
</evidence>
<dbReference type="RefSeq" id="WP_247201948.1">
    <property type="nucleotide sequence ID" value="NZ_JALKCG010000007.1"/>
</dbReference>
<feature type="compositionally biased region" description="Low complexity" evidence="1">
    <location>
        <begin position="273"/>
        <end position="286"/>
    </location>
</feature>
<reference evidence="4" key="1">
    <citation type="submission" date="2023-07" db="EMBL/GenBank/DDBJ databases">
        <title>Ancylobacter moscoviensis sp. nov., facultatively methylotrophic bacteria from activated sludge and the reclassification of Starkeya novella (Starkey 1934) Kelly et al. 2000 as Ancylobacter novellus comb. nov., Starkeya koreensis Im et al. 2006 as Ancylobacter koreensis comb.nov., Angulomicrobium tetraedrale Vasil'eva et al. 1986 as Ancylobacter tetraedralis comb. nov., Angulomicrobium amanitiforme Fritz et al. 2004 as Ancylobacter amanitiformis comb. nov. and Methylorhabdus multivorans Doronina et al. 1996 as Ancylobacter multivorans comb. nov. and emended description of the genus Ancylobacter.</title>
        <authorList>
            <person name="Doronina N."/>
            <person name="Chemodurova A."/>
            <person name="Grouzdev D."/>
            <person name="Koziaeva V."/>
            <person name="Shi W."/>
            <person name="Wu L."/>
            <person name="Kaparullina E."/>
        </authorList>
    </citation>
    <scope>NUCLEOTIDE SEQUENCE [LARGE SCALE GENOMIC DNA]</scope>
    <source>
        <strain evidence="4">Jip08</strain>
    </source>
</reference>
<evidence type="ECO:0008006" key="5">
    <source>
        <dbReference type="Google" id="ProtNLM"/>
    </source>
</evidence>
<protein>
    <recommendedName>
        <fullName evidence="5">HAMP domain-containing protein</fullName>
    </recommendedName>
</protein>
<accession>A0ABT0DQ85</accession>
<name>A0ABT0DQ85_9HYPH</name>
<comment type="caution">
    <text evidence="3">The sequence shown here is derived from an EMBL/GenBank/DDBJ whole genome shotgun (WGS) entry which is preliminary data.</text>
</comment>
<organism evidence="3 4">
    <name type="scientific">Ancylobacter koreensis</name>
    <dbReference type="NCBI Taxonomy" id="266121"/>
    <lineage>
        <taxon>Bacteria</taxon>
        <taxon>Pseudomonadati</taxon>
        <taxon>Pseudomonadota</taxon>
        <taxon>Alphaproteobacteria</taxon>
        <taxon>Hyphomicrobiales</taxon>
        <taxon>Xanthobacteraceae</taxon>
        <taxon>Ancylobacter</taxon>
    </lineage>
</organism>
<keyword evidence="2" id="KW-1133">Transmembrane helix</keyword>
<proteinExistence type="predicted"/>
<dbReference type="Proteomes" id="UP001202867">
    <property type="component" value="Unassembled WGS sequence"/>
</dbReference>
<feature type="transmembrane region" description="Helical" evidence="2">
    <location>
        <begin position="21"/>
        <end position="47"/>
    </location>
</feature>
<evidence type="ECO:0000313" key="4">
    <source>
        <dbReference type="Proteomes" id="UP001202867"/>
    </source>
</evidence>
<keyword evidence="2" id="KW-0472">Membrane</keyword>
<dbReference type="EMBL" id="JALKCG010000007">
    <property type="protein sequence ID" value="MCK0209438.1"/>
    <property type="molecule type" value="Genomic_DNA"/>
</dbReference>
<evidence type="ECO:0000313" key="3">
    <source>
        <dbReference type="EMBL" id="MCK0209438.1"/>
    </source>
</evidence>
<evidence type="ECO:0000256" key="2">
    <source>
        <dbReference type="SAM" id="Phobius"/>
    </source>
</evidence>